<reference evidence="4" key="1">
    <citation type="submission" date="2019-02" db="EMBL/GenBank/DDBJ databases">
        <authorList>
            <person name="Gruber-Vodicka R. H."/>
            <person name="Seah K. B. B."/>
        </authorList>
    </citation>
    <scope>NUCLEOTIDE SEQUENCE</scope>
    <source>
        <strain evidence="4">BECK_S127</strain>
        <strain evidence="3">BECK_S1320</strain>
        <strain evidence="2">BECK_S1321</strain>
    </source>
</reference>
<gene>
    <name evidence="4" type="ORF">BECKSD772D_GA0070982_101318</name>
    <name evidence="3" type="ORF">BECKSD772E_GA0070983_100718</name>
    <name evidence="2" type="ORF">BECKSD772F_GA0070984_100719</name>
</gene>
<evidence type="ECO:0000313" key="3">
    <source>
        <dbReference type="EMBL" id="VFK40536.1"/>
    </source>
</evidence>
<proteinExistence type="predicted"/>
<dbReference type="EMBL" id="CAADHB010000013">
    <property type="protein sequence ID" value="VFK78374.1"/>
    <property type="molecule type" value="Genomic_DNA"/>
</dbReference>
<evidence type="ECO:0000313" key="4">
    <source>
        <dbReference type="EMBL" id="VFK78374.1"/>
    </source>
</evidence>
<feature type="region of interest" description="Disordered" evidence="1">
    <location>
        <begin position="23"/>
        <end position="46"/>
    </location>
</feature>
<protein>
    <submittedName>
        <fullName evidence="4">Uncharacterized protein</fullName>
    </submittedName>
</protein>
<dbReference type="EMBL" id="CAADFU010000007">
    <property type="protein sequence ID" value="VFK40536.1"/>
    <property type="molecule type" value="Genomic_DNA"/>
</dbReference>
<accession>A0A451BJA6</accession>
<organism evidence="4">
    <name type="scientific">Candidatus Kentrum sp. SD</name>
    <dbReference type="NCBI Taxonomy" id="2126332"/>
    <lineage>
        <taxon>Bacteria</taxon>
        <taxon>Pseudomonadati</taxon>
        <taxon>Pseudomonadota</taxon>
        <taxon>Gammaproteobacteria</taxon>
        <taxon>Candidatus Kentrum</taxon>
    </lineage>
</organism>
<name>A0A451BJA6_9GAMM</name>
<evidence type="ECO:0000256" key="1">
    <source>
        <dbReference type="SAM" id="MobiDB-lite"/>
    </source>
</evidence>
<evidence type="ECO:0000313" key="2">
    <source>
        <dbReference type="EMBL" id="VFK36901.1"/>
    </source>
</evidence>
<dbReference type="EMBL" id="CAADFR010000007">
    <property type="protein sequence ID" value="VFK36901.1"/>
    <property type="molecule type" value="Genomic_DNA"/>
</dbReference>
<sequence>MSTTFHHPAKRLLAMERRIFRGSGSDTGINGKGGRSSLGEGDHRREFRRRKAFATLSVITFTEDGAANPHHGRAFLNGDLEVATHAHG</sequence>
<dbReference type="AlphaFoldDB" id="A0A451BJA6"/>